<accession>A0A2N6VMY7</accession>
<keyword evidence="1" id="KW-1133">Transmembrane helix</keyword>
<gene>
    <name evidence="2" type="ORF">CJ199_05635</name>
</gene>
<evidence type="ECO:0000313" key="2">
    <source>
        <dbReference type="EMBL" id="PMD05495.1"/>
    </source>
</evidence>
<proteinExistence type="predicted"/>
<reference evidence="2 3" key="1">
    <citation type="submission" date="2017-09" db="EMBL/GenBank/DDBJ databases">
        <title>Bacterial strain isolated from the female urinary microbiota.</title>
        <authorList>
            <person name="Thomas-White K."/>
            <person name="Kumar N."/>
            <person name="Forster S."/>
            <person name="Putonti C."/>
            <person name="Lawley T."/>
            <person name="Wolfe A.J."/>
        </authorList>
    </citation>
    <scope>NUCLEOTIDE SEQUENCE [LARGE SCALE GENOMIC DNA]</scope>
    <source>
        <strain evidence="2 3">UMB1301</strain>
    </source>
</reference>
<sequence>MIATLFAVDIPLIIFIGIVVLLGLAFIAGVLFMFLVLPGKSEARRRRERRENRRRMLAQFVFDILNRR</sequence>
<organism evidence="2 3">
    <name type="scientific">Brevibacterium paucivorans</name>
    <dbReference type="NCBI Taxonomy" id="170994"/>
    <lineage>
        <taxon>Bacteria</taxon>
        <taxon>Bacillati</taxon>
        <taxon>Actinomycetota</taxon>
        <taxon>Actinomycetes</taxon>
        <taxon>Micrococcales</taxon>
        <taxon>Brevibacteriaceae</taxon>
        <taxon>Brevibacterium</taxon>
    </lineage>
</organism>
<evidence type="ECO:0000256" key="1">
    <source>
        <dbReference type="SAM" id="Phobius"/>
    </source>
</evidence>
<dbReference type="Proteomes" id="UP000235598">
    <property type="component" value="Unassembled WGS sequence"/>
</dbReference>
<evidence type="ECO:0000313" key="3">
    <source>
        <dbReference type="Proteomes" id="UP000235598"/>
    </source>
</evidence>
<keyword evidence="1" id="KW-0812">Transmembrane</keyword>
<dbReference type="RefSeq" id="WP_102238529.1">
    <property type="nucleotide sequence ID" value="NZ_BAAAIM010000004.1"/>
</dbReference>
<comment type="caution">
    <text evidence="2">The sequence shown here is derived from an EMBL/GenBank/DDBJ whole genome shotgun (WGS) entry which is preliminary data.</text>
</comment>
<protein>
    <submittedName>
        <fullName evidence="2">Uncharacterized protein</fullName>
    </submittedName>
</protein>
<dbReference type="AlphaFoldDB" id="A0A2N6VMY7"/>
<keyword evidence="1" id="KW-0472">Membrane</keyword>
<feature type="transmembrane region" description="Helical" evidence="1">
    <location>
        <begin position="12"/>
        <end position="37"/>
    </location>
</feature>
<name>A0A2N6VMY7_9MICO</name>
<dbReference type="EMBL" id="PNHK01000002">
    <property type="protein sequence ID" value="PMD05495.1"/>
    <property type="molecule type" value="Genomic_DNA"/>
</dbReference>